<dbReference type="EMBL" id="HBGE01073769">
    <property type="protein sequence ID" value="CAD9167462.1"/>
    <property type="molecule type" value="Transcribed_RNA"/>
</dbReference>
<proteinExistence type="predicted"/>
<dbReference type="AlphaFoldDB" id="A0A7S1RIE2"/>
<gene>
    <name evidence="1" type="ORF">ACAT0790_LOCUS44230</name>
</gene>
<organism evidence="1">
    <name type="scientific">Alexandrium catenella</name>
    <name type="common">Red tide dinoflagellate</name>
    <name type="synonym">Gonyaulax catenella</name>
    <dbReference type="NCBI Taxonomy" id="2925"/>
    <lineage>
        <taxon>Eukaryota</taxon>
        <taxon>Sar</taxon>
        <taxon>Alveolata</taxon>
        <taxon>Dinophyceae</taxon>
        <taxon>Gonyaulacales</taxon>
        <taxon>Pyrocystaceae</taxon>
        <taxon>Alexandrium</taxon>
    </lineage>
</organism>
<sequence>MVVSIMPRSVFCACRFCSPCLRRSHHGPCLKKQFLVDEDFEQADPGPALAAALERPGGQAQAIRLLKGLVDRNLDPLKYIDDEKLSRIVRIGRRFDESVDLTRPDFGAEGWSTGIADESRLWFAHRVDSKALALHVVLVHDIAGVDAVRAAAGYCSAGHFQRHSGDVKACKVLAQTVDSLLWNQVRAVSDDVVQVDLVNALDEPIGAIMLMIHPEPEGSVDFPAVSPPPARSARHSSVGKQCVTFTPLPGGSLRMHVAARICFSEERALSEISQASSESVARLLRPLLVWPKRFGDFVLEHRDELAQEEAFSPQAPFYAVCRGYLEGHAGTRRSSLHKWGYMFNGEKIN</sequence>
<evidence type="ECO:0000313" key="1">
    <source>
        <dbReference type="EMBL" id="CAD9167462.1"/>
    </source>
</evidence>
<name>A0A7S1RIE2_ALECA</name>
<reference evidence="1" key="1">
    <citation type="submission" date="2021-01" db="EMBL/GenBank/DDBJ databases">
        <authorList>
            <person name="Corre E."/>
            <person name="Pelletier E."/>
            <person name="Niang G."/>
            <person name="Scheremetjew M."/>
            <person name="Finn R."/>
            <person name="Kale V."/>
            <person name="Holt S."/>
            <person name="Cochrane G."/>
            <person name="Meng A."/>
            <person name="Brown T."/>
            <person name="Cohen L."/>
        </authorList>
    </citation>
    <scope>NUCLEOTIDE SEQUENCE</scope>
    <source>
        <strain evidence="1">OF101</strain>
    </source>
</reference>
<protein>
    <submittedName>
        <fullName evidence="1">Uncharacterized protein</fullName>
    </submittedName>
</protein>
<accession>A0A7S1RIE2</accession>